<dbReference type="GO" id="GO:0006269">
    <property type="term" value="P:DNA replication, synthesis of primer"/>
    <property type="evidence" value="ECO:0007669"/>
    <property type="project" value="UniProtKB-UniRule"/>
</dbReference>
<evidence type="ECO:0000256" key="2">
    <source>
        <dbReference type="ARBA" id="ARBA00022515"/>
    </source>
</evidence>
<dbReference type="InterPro" id="IPR016136">
    <property type="entry name" value="DNA_helicase_N/primase_C"/>
</dbReference>
<dbReference type="SMART" id="SM00382">
    <property type="entry name" value="AAA"/>
    <property type="match status" value="1"/>
</dbReference>
<dbReference type="AlphaFoldDB" id="D0LPW3"/>
<evidence type="ECO:0000256" key="13">
    <source>
        <dbReference type="RuleBase" id="RU362085"/>
    </source>
</evidence>
<comment type="catalytic activity">
    <reaction evidence="11 13">
        <text>ATP + H2O = ADP + phosphate + H(+)</text>
        <dbReference type="Rhea" id="RHEA:13065"/>
        <dbReference type="ChEBI" id="CHEBI:15377"/>
        <dbReference type="ChEBI" id="CHEBI:15378"/>
        <dbReference type="ChEBI" id="CHEBI:30616"/>
        <dbReference type="ChEBI" id="CHEBI:43474"/>
        <dbReference type="ChEBI" id="CHEBI:456216"/>
        <dbReference type="EC" id="5.6.2.3"/>
    </reaction>
</comment>
<dbReference type="FunFam" id="3.40.50.300:FF:000076">
    <property type="entry name" value="Replicative DNA helicase"/>
    <property type="match status" value="1"/>
</dbReference>
<reference evidence="15 16" key="1">
    <citation type="journal article" date="2010" name="Stand. Genomic Sci.">
        <title>Complete genome sequence of Haliangium ochraceum type strain (SMP-2).</title>
        <authorList>
            <consortium name="US DOE Joint Genome Institute (JGI-PGF)"/>
            <person name="Ivanova N."/>
            <person name="Daum C."/>
            <person name="Lang E."/>
            <person name="Abt B."/>
            <person name="Kopitz M."/>
            <person name="Saunders E."/>
            <person name="Lapidus A."/>
            <person name="Lucas S."/>
            <person name="Glavina Del Rio T."/>
            <person name="Nolan M."/>
            <person name="Tice H."/>
            <person name="Copeland A."/>
            <person name="Cheng J.F."/>
            <person name="Chen F."/>
            <person name="Bruce D."/>
            <person name="Goodwin L."/>
            <person name="Pitluck S."/>
            <person name="Mavromatis K."/>
            <person name="Pati A."/>
            <person name="Mikhailova N."/>
            <person name="Chen A."/>
            <person name="Palaniappan K."/>
            <person name="Land M."/>
            <person name="Hauser L."/>
            <person name="Chang Y.J."/>
            <person name="Jeffries C.D."/>
            <person name="Detter J.C."/>
            <person name="Brettin T."/>
            <person name="Rohde M."/>
            <person name="Goker M."/>
            <person name="Bristow J."/>
            <person name="Markowitz V."/>
            <person name="Eisen J.A."/>
            <person name="Hugenholtz P."/>
            <person name="Kyrpides N.C."/>
            <person name="Klenk H.P."/>
        </authorList>
    </citation>
    <scope>NUCLEOTIDE SEQUENCE [LARGE SCALE GENOMIC DNA]</scope>
    <source>
        <strain evidence="16">DSM 14365 / CIP 107738 / JCM 11303 / AJ 13395 / SMP-2</strain>
    </source>
</reference>
<evidence type="ECO:0000259" key="14">
    <source>
        <dbReference type="PROSITE" id="PS51199"/>
    </source>
</evidence>
<dbReference type="EMBL" id="CP001804">
    <property type="protein sequence ID" value="ACY17000.1"/>
    <property type="molecule type" value="Genomic_DNA"/>
</dbReference>
<comment type="function">
    <text evidence="10 13">The main replicative DNA helicase, it participates in initiation and elongation during chromosome replication. Travels ahead of the DNA replisome, separating dsDNA into templates for DNA synthesis. A processive ATP-dependent 5'-3' DNA helicase it has DNA-dependent ATPase activity.</text>
</comment>
<keyword evidence="8 13" id="KW-0238">DNA-binding</keyword>
<dbReference type="FunFam" id="1.10.860.10:FF:000001">
    <property type="entry name" value="Replicative DNA helicase"/>
    <property type="match status" value="1"/>
</dbReference>
<keyword evidence="16" id="KW-1185">Reference proteome</keyword>
<evidence type="ECO:0000313" key="16">
    <source>
        <dbReference type="Proteomes" id="UP000001880"/>
    </source>
</evidence>
<dbReference type="CDD" id="cd00984">
    <property type="entry name" value="DnaB_C"/>
    <property type="match status" value="1"/>
</dbReference>
<dbReference type="InterPro" id="IPR007693">
    <property type="entry name" value="DNA_helicase_DnaB-like_N"/>
</dbReference>
<dbReference type="Gene3D" id="1.10.860.10">
    <property type="entry name" value="DNAb Helicase, Chain A"/>
    <property type="match status" value="1"/>
</dbReference>
<keyword evidence="4 13" id="KW-0547">Nucleotide-binding</keyword>
<dbReference type="NCBIfam" id="TIGR00665">
    <property type="entry name" value="DnaB"/>
    <property type="match status" value="1"/>
</dbReference>
<evidence type="ECO:0000256" key="11">
    <source>
        <dbReference type="ARBA" id="ARBA00048954"/>
    </source>
</evidence>
<dbReference type="EC" id="5.6.2.3" evidence="12 13"/>
<sequence>MTKRILPSNVDAEASVLGGILLRNDVLSRLDTLEEADFYDPRHAAIFAAMQRLETQTKPIDEVTLEDELQKVAKLEAVGGLAFLSELALRVPTADNVVHYAQIVQDKHAARRLMLAASEIAARGYEDQGDVNDYLDDAESKIFEVTQRKQRTGPEHIKGLIKSVFKSLDERYSAPEGVTGVPTGFAELDNRTAGLQPTELIILAARPAMGKTSFALSLAQNCADHEIGGGWPVLVFSLEMSSAQLAERMLCSEARVDSINLRRGRLERQDMTNLTYAAGKLAKSPIMIDDTPALSLRELRARARRFVADKELFREHKFGLIVVDYLQLMRGSQQARSASREQEISEISRGLKALAKEINCPVLALSQLNRSLESRQDKRPQLSDLRESGAIEQDADVIMFIYRDVIYNENTEEPNVAEVILGKNRHGATGTVKTQFEGRFTRFENLSERQDDSY</sequence>
<keyword evidence="3 13" id="KW-0235">DNA replication</keyword>
<dbReference type="PANTHER" id="PTHR30153">
    <property type="entry name" value="REPLICATIVE DNA HELICASE DNAB"/>
    <property type="match status" value="1"/>
</dbReference>
<dbReference type="Pfam" id="PF03796">
    <property type="entry name" value="DnaB_C"/>
    <property type="match status" value="1"/>
</dbReference>
<dbReference type="InterPro" id="IPR007694">
    <property type="entry name" value="DNA_helicase_DnaB-like_C"/>
</dbReference>
<keyword evidence="6 13" id="KW-0347">Helicase</keyword>
<dbReference type="GO" id="GO:1990077">
    <property type="term" value="C:primosome complex"/>
    <property type="evidence" value="ECO:0007669"/>
    <property type="project" value="UniProtKB-UniRule"/>
</dbReference>
<dbReference type="GO" id="GO:0003677">
    <property type="term" value="F:DNA binding"/>
    <property type="evidence" value="ECO:0007669"/>
    <property type="project" value="UniProtKB-UniRule"/>
</dbReference>
<dbReference type="GO" id="GO:0005829">
    <property type="term" value="C:cytosol"/>
    <property type="evidence" value="ECO:0007669"/>
    <property type="project" value="TreeGrafter"/>
</dbReference>
<keyword evidence="7 13" id="KW-0067">ATP-binding</keyword>
<dbReference type="PANTHER" id="PTHR30153:SF2">
    <property type="entry name" value="REPLICATIVE DNA HELICASE"/>
    <property type="match status" value="1"/>
</dbReference>
<evidence type="ECO:0000256" key="1">
    <source>
        <dbReference type="ARBA" id="ARBA00008428"/>
    </source>
</evidence>
<name>D0LPW3_HALO1</name>
<dbReference type="InterPro" id="IPR027417">
    <property type="entry name" value="P-loop_NTPase"/>
</dbReference>
<evidence type="ECO:0000256" key="10">
    <source>
        <dbReference type="ARBA" id="ARBA00044932"/>
    </source>
</evidence>
<evidence type="ECO:0000313" key="15">
    <source>
        <dbReference type="EMBL" id="ACY17000.1"/>
    </source>
</evidence>
<organism evidence="15 16">
    <name type="scientific">Haliangium ochraceum (strain DSM 14365 / JCM 11303 / SMP-2)</name>
    <dbReference type="NCBI Taxonomy" id="502025"/>
    <lineage>
        <taxon>Bacteria</taxon>
        <taxon>Pseudomonadati</taxon>
        <taxon>Myxococcota</taxon>
        <taxon>Polyangia</taxon>
        <taxon>Haliangiales</taxon>
        <taxon>Kofleriaceae</taxon>
        <taxon>Haliangium</taxon>
    </lineage>
</organism>
<dbReference type="Gene3D" id="3.40.50.300">
    <property type="entry name" value="P-loop containing nucleotide triphosphate hydrolases"/>
    <property type="match status" value="1"/>
</dbReference>
<evidence type="ECO:0000256" key="4">
    <source>
        <dbReference type="ARBA" id="ARBA00022741"/>
    </source>
</evidence>
<dbReference type="InterPro" id="IPR036185">
    <property type="entry name" value="DNA_heli_DnaB-like_N_sf"/>
</dbReference>
<dbReference type="PROSITE" id="PS51199">
    <property type="entry name" value="SF4_HELICASE"/>
    <property type="match status" value="1"/>
</dbReference>
<evidence type="ECO:0000256" key="3">
    <source>
        <dbReference type="ARBA" id="ARBA00022705"/>
    </source>
</evidence>
<dbReference type="STRING" id="502025.Hoch_4507"/>
<keyword evidence="9" id="KW-0413">Isomerase</keyword>
<dbReference type="eggNOG" id="COG0305">
    <property type="taxonomic scope" value="Bacteria"/>
</dbReference>
<evidence type="ECO:0000256" key="6">
    <source>
        <dbReference type="ARBA" id="ARBA00022806"/>
    </source>
</evidence>
<dbReference type="InterPro" id="IPR007692">
    <property type="entry name" value="DNA_helicase_DnaB"/>
</dbReference>
<comment type="similarity">
    <text evidence="1 13">Belongs to the helicase family. DnaB subfamily.</text>
</comment>
<dbReference type="InterPro" id="IPR003593">
    <property type="entry name" value="AAA+_ATPase"/>
</dbReference>
<dbReference type="Proteomes" id="UP000001880">
    <property type="component" value="Chromosome"/>
</dbReference>
<dbReference type="GO" id="GO:0005524">
    <property type="term" value="F:ATP binding"/>
    <property type="evidence" value="ECO:0007669"/>
    <property type="project" value="UniProtKB-UniRule"/>
</dbReference>
<feature type="domain" description="SF4 helicase" evidence="14">
    <location>
        <begin position="174"/>
        <end position="450"/>
    </location>
</feature>
<dbReference type="HOGENOM" id="CLU_005373_0_0_7"/>
<evidence type="ECO:0000256" key="12">
    <source>
        <dbReference type="NCBIfam" id="TIGR00665"/>
    </source>
</evidence>
<evidence type="ECO:0000256" key="7">
    <source>
        <dbReference type="ARBA" id="ARBA00022840"/>
    </source>
</evidence>
<evidence type="ECO:0000256" key="9">
    <source>
        <dbReference type="ARBA" id="ARBA00023235"/>
    </source>
</evidence>
<evidence type="ECO:0000256" key="8">
    <source>
        <dbReference type="ARBA" id="ARBA00023125"/>
    </source>
</evidence>
<dbReference type="KEGG" id="hoh:Hoch_4507"/>
<protein>
    <recommendedName>
        <fullName evidence="12 13">Replicative DNA helicase</fullName>
        <ecNumber evidence="12 13">5.6.2.3</ecNumber>
    </recommendedName>
</protein>
<dbReference type="RefSeq" id="WP_012829598.1">
    <property type="nucleotide sequence ID" value="NC_013440.1"/>
</dbReference>
<dbReference type="SUPFAM" id="SSF48024">
    <property type="entry name" value="N-terminal domain of DnaB helicase"/>
    <property type="match status" value="1"/>
</dbReference>
<proteinExistence type="inferred from homology"/>
<keyword evidence="5 13" id="KW-0378">Hydrolase</keyword>
<gene>
    <name evidence="15" type="ordered locus">Hoch_4507</name>
</gene>
<evidence type="ECO:0000256" key="5">
    <source>
        <dbReference type="ARBA" id="ARBA00022801"/>
    </source>
</evidence>
<accession>D0LPW3</accession>
<dbReference type="GO" id="GO:0042802">
    <property type="term" value="F:identical protein binding"/>
    <property type="evidence" value="ECO:0007669"/>
    <property type="project" value="UniProtKB-ARBA"/>
</dbReference>
<dbReference type="NCBIfam" id="NF004384">
    <property type="entry name" value="PRK05748.1"/>
    <property type="match status" value="1"/>
</dbReference>
<keyword evidence="2 13" id="KW-0639">Primosome</keyword>
<dbReference type="GO" id="GO:0043139">
    <property type="term" value="F:5'-3' DNA helicase activity"/>
    <property type="evidence" value="ECO:0007669"/>
    <property type="project" value="UniProtKB-EC"/>
</dbReference>
<dbReference type="GO" id="GO:0016887">
    <property type="term" value="F:ATP hydrolysis activity"/>
    <property type="evidence" value="ECO:0007669"/>
    <property type="project" value="RHEA"/>
</dbReference>
<dbReference type="Pfam" id="PF00772">
    <property type="entry name" value="DnaB"/>
    <property type="match status" value="1"/>
</dbReference>
<dbReference type="SUPFAM" id="SSF52540">
    <property type="entry name" value="P-loop containing nucleoside triphosphate hydrolases"/>
    <property type="match status" value="1"/>
</dbReference>